<comment type="cofactor">
    <cofactor evidence="1">
        <name>Mg(2+)</name>
        <dbReference type="ChEBI" id="CHEBI:18420"/>
    </cofactor>
</comment>
<dbReference type="GO" id="GO:0003824">
    <property type="term" value="F:catalytic activity"/>
    <property type="evidence" value="ECO:0007669"/>
    <property type="project" value="UniProtKB-ARBA"/>
</dbReference>
<keyword evidence="6" id="KW-1185">Reference proteome</keyword>
<dbReference type="InterPro" id="IPR006439">
    <property type="entry name" value="HAD-SF_hydro_IA"/>
</dbReference>
<dbReference type="SFLD" id="SFLDG01129">
    <property type="entry name" value="C1.5:_HAD__Beta-PGM__Phosphata"/>
    <property type="match status" value="1"/>
</dbReference>
<keyword evidence="4" id="KW-0119">Carbohydrate metabolism</keyword>
<keyword evidence="2" id="KW-0479">Metal-binding</keyword>
<dbReference type="Gene3D" id="3.40.50.1000">
    <property type="entry name" value="HAD superfamily/HAD-like"/>
    <property type="match status" value="1"/>
</dbReference>
<dbReference type="PANTHER" id="PTHR46193:SF18">
    <property type="entry name" value="HEXITOL PHOSPHATASE B"/>
    <property type="match status" value="1"/>
</dbReference>
<dbReference type="SFLD" id="SFLDG01135">
    <property type="entry name" value="C1.5.6:_HAD__Beta-PGM__Phospha"/>
    <property type="match status" value="1"/>
</dbReference>
<dbReference type="AlphaFoldDB" id="A0A8T2R588"/>
<evidence type="ECO:0000256" key="1">
    <source>
        <dbReference type="ARBA" id="ARBA00001946"/>
    </source>
</evidence>
<dbReference type="Gene3D" id="1.10.150.240">
    <property type="entry name" value="Putative phosphatase, domain 2"/>
    <property type="match status" value="1"/>
</dbReference>
<evidence type="ECO:0000313" key="5">
    <source>
        <dbReference type="EMBL" id="KAH7291552.1"/>
    </source>
</evidence>
<dbReference type="OMA" id="YIKDYSC"/>
<organism evidence="5 6">
    <name type="scientific">Ceratopteris richardii</name>
    <name type="common">Triangle waterfern</name>
    <dbReference type="NCBI Taxonomy" id="49495"/>
    <lineage>
        <taxon>Eukaryota</taxon>
        <taxon>Viridiplantae</taxon>
        <taxon>Streptophyta</taxon>
        <taxon>Embryophyta</taxon>
        <taxon>Tracheophyta</taxon>
        <taxon>Polypodiopsida</taxon>
        <taxon>Polypodiidae</taxon>
        <taxon>Polypodiales</taxon>
        <taxon>Pteridineae</taxon>
        <taxon>Pteridaceae</taxon>
        <taxon>Parkerioideae</taxon>
        <taxon>Ceratopteris</taxon>
    </lineage>
</organism>
<protein>
    <recommendedName>
        <fullName evidence="7">Haloacid dehalogenase-like hydrolase domain-containing protein Sgpp</fullName>
    </recommendedName>
</protein>
<dbReference type="InterPro" id="IPR036412">
    <property type="entry name" value="HAD-like_sf"/>
</dbReference>
<dbReference type="CDD" id="cd07505">
    <property type="entry name" value="HAD_BPGM-like"/>
    <property type="match status" value="1"/>
</dbReference>
<gene>
    <name evidence="5" type="ORF">KP509_29G021500</name>
</gene>
<dbReference type="InterPro" id="IPR023214">
    <property type="entry name" value="HAD_sf"/>
</dbReference>
<reference evidence="5" key="1">
    <citation type="submission" date="2021-08" db="EMBL/GenBank/DDBJ databases">
        <title>WGS assembly of Ceratopteris richardii.</title>
        <authorList>
            <person name="Marchant D.B."/>
            <person name="Chen G."/>
            <person name="Jenkins J."/>
            <person name="Shu S."/>
            <person name="Leebens-Mack J."/>
            <person name="Grimwood J."/>
            <person name="Schmutz J."/>
            <person name="Soltis P."/>
            <person name="Soltis D."/>
            <person name="Chen Z.-H."/>
        </authorList>
    </citation>
    <scope>NUCLEOTIDE SEQUENCE</scope>
    <source>
        <strain evidence="5">Whitten #5841</strain>
        <tissue evidence="5">Leaf</tissue>
    </source>
</reference>
<dbReference type="InterPro" id="IPR023198">
    <property type="entry name" value="PGP-like_dom2"/>
</dbReference>
<dbReference type="PANTHER" id="PTHR46193">
    <property type="entry name" value="6-PHOSPHOGLUCONATE PHOSPHATASE"/>
    <property type="match status" value="1"/>
</dbReference>
<dbReference type="InterPro" id="IPR051600">
    <property type="entry name" value="Beta-PGM-like"/>
</dbReference>
<dbReference type="Pfam" id="PF13419">
    <property type="entry name" value="HAD_2"/>
    <property type="match status" value="1"/>
</dbReference>
<evidence type="ECO:0000256" key="2">
    <source>
        <dbReference type="ARBA" id="ARBA00022723"/>
    </source>
</evidence>
<dbReference type="EMBL" id="CM035434">
    <property type="protein sequence ID" value="KAH7291552.1"/>
    <property type="molecule type" value="Genomic_DNA"/>
</dbReference>
<dbReference type="SUPFAM" id="SSF56784">
    <property type="entry name" value="HAD-like"/>
    <property type="match status" value="1"/>
</dbReference>
<sequence length="281" mass="31653">MEDPVSITLYPEQQNPCALNPSFASFNCKEAPRKNPFPEVRDLKAVLFDVDGTLCDSDALHYISFRDTLQEMGFQGGVPITEEFFMKNISGKTNYHIGLTLFPDWEQERRDKFIADKEVRFFSILPQLLKPVNGLYALCNWVKKQGLRRAAVTNSPRANAELMISLIGLSDFFDEIIIGDECERPKPFPDPYQRALKHFGIEPHQAFVLEDSPTGIRAAVSAGISTVGVATRNAEQTLNQAGATIVVKDFHDAKLWRALDTNRDKYSNATKQDFQAAYEVN</sequence>
<dbReference type="SFLD" id="SFLDS00003">
    <property type="entry name" value="Haloacid_Dehalogenase"/>
    <property type="match status" value="1"/>
</dbReference>
<dbReference type="PRINTS" id="PR00413">
    <property type="entry name" value="HADHALOGNASE"/>
</dbReference>
<evidence type="ECO:0000256" key="4">
    <source>
        <dbReference type="ARBA" id="ARBA00023277"/>
    </source>
</evidence>
<comment type="caution">
    <text evidence="5">The sequence shown here is derived from an EMBL/GenBank/DDBJ whole genome shotgun (WGS) entry which is preliminary data.</text>
</comment>
<dbReference type="InterPro" id="IPR041492">
    <property type="entry name" value="HAD_2"/>
</dbReference>
<accession>A0A8T2R588</accession>
<dbReference type="OrthoDB" id="40579at2759"/>
<dbReference type="Proteomes" id="UP000825935">
    <property type="component" value="Chromosome 29"/>
</dbReference>
<keyword evidence="3" id="KW-0460">Magnesium</keyword>
<evidence type="ECO:0000256" key="3">
    <source>
        <dbReference type="ARBA" id="ARBA00022842"/>
    </source>
</evidence>
<name>A0A8T2R588_CERRI</name>
<dbReference type="NCBIfam" id="TIGR01509">
    <property type="entry name" value="HAD-SF-IA-v3"/>
    <property type="match status" value="1"/>
</dbReference>
<proteinExistence type="predicted"/>
<evidence type="ECO:0008006" key="7">
    <source>
        <dbReference type="Google" id="ProtNLM"/>
    </source>
</evidence>
<evidence type="ECO:0000313" key="6">
    <source>
        <dbReference type="Proteomes" id="UP000825935"/>
    </source>
</evidence>
<dbReference type="GO" id="GO:0046872">
    <property type="term" value="F:metal ion binding"/>
    <property type="evidence" value="ECO:0007669"/>
    <property type="project" value="UniProtKB-KW"/>
</dbReference>